<proteinExistence type="predicted"/>
<name>A0AAD8PS58_9PEZI</name>
<accession>A0AAD8PS58</accession>
<dbReference type="GeneID" id="85436750"/>
<keyword evidence="3" id="KW-1185">Reference proteome</keyword>
<protein>
    <submittedName>
        <fullName evidence="2">Uncharacterized protein</fullName>
    </submittedName>
</protein>
<sequence>MTSSIGRHTCTWHPGPSVQDGIIHSPLALPSSPELKKESFARSSPTSPSTPKWLSTKARHWFQSVREHGFIHSRVIAEHCSARHLKRSSQD</sequence>
<reference evidence="2" key="1">
    <citation type="submission" date="2021-06" db="EMBL/GenBank/DDBJ databases">
        <title>Comparative genomics, transcriptomics and evolutionary studies reveal genomic signatures of adaptation to plant cell wall in hemibiotrophic fungi.</title>
        <authorList>
            <consortium name="DOE Joint Genome Institute"/>
            <person name="Baroncelli R."/>
            <person name="Diaz J.F."/>
            <person name="Benocci T."/>
            <person name="Peng M."/>
            <person name="Battaglia E."/>
            <person name="Haridas S."/>
            <person name="Andreopoulos W."/>
            <person name="Labutti K."/>
            <person name="Pangilinan J."/>
            <person name="Floch G.L."/>
            <person name="Makela M.R."/>
            <person name="Henrissat B."/>
            <person name="Grigoriev I.V."/>
            <person name="Crouch J.A."/>
            <person name="De Vries R.P."/>
            <person name="Sukno S.A."/>
            <person name="Thon M.R."/>
        </authorList>
    </citation>
    <scope>NUCLEOTIDE SEQUENCE</scope>
    <source>
        <strain evidence="2">CBS 125086</strain>
    </source>
</reference>
<evidence type="ECO:0000313" key="2">
    <source>
        <dbReference type="EMBL" id="KAK1579739.1"/>
    </source>
</evidence>
<dbReference type="Proteomes" id="UP001230504">
    <property type="component" value="Unassembled WGS sequence"/>
</dbReference>
<dbReference type="RefSeq" id="XP_060410842.1">
    <property type="nucleotide sequence ID" value="XM_060552510.1"/>
</dbReference>
<gene>
    <name evidence="2" type="ORF">LY79DRAFT_333972</name>
</gene>
<dbReference type="EMBL" id="JAHLJV010000062">
    <property type="protein sequence ID" value="KAK1579739.1"/>
    <property type="molecule type" value="Genomic_DNA"/>
</dbReference>
<feature type="compositionally biased region" description="Polar residues" evidence="1">
    <location>
        <begin position="41"/>
        <end position="53"/>
    </location>
</feature>
<comment type="caution">
    <text evidence="2">The sequence shown here is derived from an EMBL/GenBank/DDBJ whole genome shotgun (WGS) entry which is preliminary data.</text>
</comment>
<dbReference type="AlphaFoldDB" id="A0AAD8PS58"/>
<evidence type="ECO:0000256" key="1">
    <source>
        <dbReference type="SAM" id="MobiDB-lite"/>
    </source>
</evidence>
<evidence type="ECO:0000313" key="3">
    <source>
        <dbReference type="Proteomes" id="UP001230504"/>
    </source>
</evidence>
<organism evidence="2 3">
    <name type="scientific">Colletotrichum navitas</name>
    <dbReference type="NCBI Taxonomy" id="681940"/>
    <lineage>
        <taxon>Eukaryota</taxon>
        <taxon>Fungi</taxon>
        <taxon>Dikarya</taxon>
        <taxon>Ascomycota</taxon>
        <taxon>Pezizomycotina</taxon>
        <taxon>Sordariomycetes</taxon>
        <taxon>Hypocreomycetidae</taxon>
        <taxon>Glomerellales</taxon>
        <taxon>Glomerellaceae</taxon>
        <taxon>Colletotrichum</taxon>
        <taxon>Colletotrichum graminicola species complex</taxon>
    </lineage>
</organism>
<feature type="region of interest" description="Disordered" evidence="1">
    <location>
        <begin position="1"/>
        <end position="53"/>
    </location>
</feature>